<feature type="binding site" evidence="17">
    <location>
        <position position="309"/>
    </location>
    <ligand>
        <name>ATP</name>
        <dbReference type="ChEBI" id="CHEBI:30616"/>
    </ligand>
</feature>
<accession>A0AA41NC18</accession>
<keyword evidence="22" id="KW-1185">Reference proteome</keyword>
<evidence type="ECO:0000313" key="21">
    <source>
        <dbReference type="EMBL" id="MBZ3887468.1"/>
    </source>
</evidence>
<dbReference type="GO" id="GO:0005524">
    <property type="term" value="F:ATP binding"/>
    <property type="evidence" value="ECO:0007669"/>
    <property type="project" value="UniProtKB-KW"/>
</dbReference>
<comment type="similarity">
    <text evidence="4">Belongs to the ClpA/ClpB family. Torsin subfamily.</text>
</comment>
<evidence type="ECO:0000256" key="8">
    <source>
        <dbReference type="ARBA" id="ARBA00022741"/>
    </source>
</evidence>
<evidence type="ECO:0000256" key="13">
    <source>
        <dbReference type="ARBA" id="ARBA00023180"/>
    </source>
</evidence>
<evidence type="ECO:0000256" key="2">
    <source>
        <dbReference type="ARBA" id="ARBA00004496"/>
    </source>
</evidence>
<keyword evidence="6" id="KW-0963">Cytoplasm</keyword>
<evidence type="ECO:0000256" key="12">
    <source>
        <dbReference type="ARBA" id="ARBA00023157"/>
    </source>
</evidence>
<keyword evidence="18" id="KW-0464">Manganese</keyword>
<evidence type="ECO:0000256" key="5">
    <source>
        <dbReference type="ARBA" id="ARBA00006557"/>
    </source>
</evidence>
<dbReference type="InterPro" id="IPR049337">
    <property type="entry name" value="TOR1A_C"/>
</dbReference>
<evidence type="ECO:0000256" key="16">
    <source>
        <dbReference type="PIRSR" id="PIRSR624869-1"/>
    </source>
</evidence>
<feature type="domain" description="Torsin-1A C-terminal" evidence="20">
    <location>
        <begin position="559"/>
        <end position="615"/>
    </location>
</feature>
<evidence type="ECO:0000256" key="14">
    <source>
        <dbReference type="ARBA" id="ARBA00067179"/>
    </source>
</evidence>
<dbReference type="GO" id="GO:0005788">
    <property type="term" value="C:endoplasmic reticulum lumen"/>
    <property type="evidence" value="ECO:0007669"/>
    <property type="project" value="UniProtKB-SubCell"/>
</dbReference>
<evidence type="ECO:0000256" key="10">
    <source>
        <dbReference type="ARBA" id="ARBA00022840"/>
    </source>
</evidence>
<dbReference type="PANTHER" id="PTHR12450:SF14">
    <property type="entry name" value="GLYCOSAMINOGLYCAN XYLOSYLKINASE"/>
    <property type="match status" value="1"/>
</dbReference>
<sequence length="618" mass="70610">MKLKQRVVLLAILLVIFIFTKVFLIDNLDTSAANREDQRAFHRMMTGLRVELAPKLDHTLQSPWEIAAQWVVPREVYPEETPELGAIMHAMATKKIIKADVGYKGTQLKALLILEGGQKVVFKPKRYSRDYVVEGEPYAGYDRHNAEVAAFHLDRILGFRRAPLVVGRFVNLRTEIKPVATEQLLSTFLAVGNNTCFYGKCYYCRETEPACADGDTMEGSVTLWLPDVWPLQKHRHPWGRTYREGKLARWEYDESYCDAVKKTSPYDSGPRLLDIIDTSVFDYLIGNADRHHYESFQDDEGASMLILLDNAKSFGNPSLDERSILAPLYQCCILQKIALESTLLRGLESDLSGRLHGQHLARELVLRTVRGYLEMPWPEKALALSFHGWSGTGKNFVARMLAENLYRDGLRSDCVKMFIAMFHFPHPKYVDLYKEQLAGQIRETQQRCQQSLLIFDEAEKLHPGLLELLGPYLERQATEGRSTRPPRTLFLFLSNLGGNVINEVVLKWLRAGHSREEITVGHLEPHLRAEITESTDSDFGHSRLVKGNLIDFFVPFLPLEYHHVRLCARDAFLSQELPYTEESLDEIANMMTYVPKEGQLFSTQGCKSVAQRITYVLP</sequence>
<dbReference type="FunFam" id="3.40.50.300:FF:001211">
    <property type="entry name" value="Torsin family 3 member A"/>
    <property type="match status" value="1"/>
</dbReference>
<dbReference type="EMBL" id="JAATJV010415539">
    <property type="protein sequence ID" value="MBZ3887468.1"/>
    <property type="molecule type" value="Genomic_DNA"/>
</dbReference>
<feature type="active site" evidence="16">
    <location>
        <position position="289"/>
    </location>
</feature>
<feature type="binding site" evidence="18">
    <location>
        <position position="142"/>
    </location>
    <ligand>
        <name>Mn(2+)</name>
        <dbReference type="ChEBI" id="CHEBI:29035"/>
    </ligand>
</feature>
<comment type="caution">
    <text evidence="21">The sequence shown here is derived from an EMBL/GenBank/DDBJ whole genome shotgun (WGS) entry which is preliminary data.</text>
</comment>
<feature type="binding site" evidence="17">
    <location>
        <position position="123"/>
    </location>
    <ligand>
        <name>ATP</name>
        <dbReference type="ChEBI" id="CHEBI:30616"/>
    </ligand>
</feature>
<comment type="similarity">
    <text evidence="5">Belongs to the FAM20 family.</text>
</comment>
<keyword evidence="18" id="KW-0479">Metal-binding</keyword>
<feature type="binding site" evidence="17">
    <location>
        <position position="294"/>
    </location>
    <ligand>
        <name>ATP</name>
        <dbReference type="ChEBI" id="CHEBI:30616"/>
    </ligand>
</feature>
<keyword evidence="8 17" id="KW-0547">Nucleotide-binding</keyword>
<dbReference type="InterPro" id="IPR009581">
    <property type="entry name" value="FAM20_C"/>
</dbReference>
<feature type="binding site" evidence="18">
    <location>
        <position position="309"/>
    </location>
    <ligand>
        <name>Mn(2+)</name>
        <dbReference type="ChEBI" id="CHEBI:29035"/>
    </ligand>
</feature>
<evidence type="ECO:0000256" key="1">
    <source>
        <dbReference type="ARBA" id="ARBA00004319"/>
    </source>
</evidence>
<evidence type="ECO:0000256" key="18">
    <source>
        <dbReference type="PIRSR" id="PIRSR624869-3"/>
    </source>
</evidence>
<proteinExistence type="inferred from homology"/>
<evidence type="ECO:0000259" key="19">
    <source>
        <dbReference type="Pfam" id="PF06702"/>
    </source>
</evidence>
<dbReference type="Proteomes" id="UP001166674">
    <property type="component" value="Unassembled WGS sequence"/>
</dbReference>
<keyword evidence="9" id="KW-0256">Endoplasmic reticulum</keyword>
<dbReference type="AlphaFoldDB" id="A0AA41NC18"/>
<dbReference type="InterPro" id="IPR027417">
    <property type="entry name" value="P-loop_NTPase"/>
</dbReference>
<keyword evidence="11" id="KW-0333">Golgi apparatus</keyword>
<evidence type="ECO:0000256" key="17">
    <source>
        <dbReference type="PIRSR" id="PIRSR624869-2"/>
    </source>
</evidence>
<dbReference type="InterPro" id="IPR024869">
    <property type="entry name" value="FAM20"/>
</dbReference>
<dbReference type="Pfam" id="PF06702">
    <property type="entry name" value="Fam20C"/>
    <property type="match status" value="1"/>
</dbReference>
<comment type="cofactor">
    <cofactor evidence="18">
        <name>Mn(2+)</name>
        <dbReference type="ChEBI" id="CHEBI:29035"/>
    </cofactor>
</comment>
<evidence type="ECO:0000259" key="20">
    <source>
        <dbReference type="Pfam" id="PF21376"/>
    </source>
</evidence>
<dbReference type="GO" id="GO:0016887">
    <property type="term" value="F:ATP hydrolysis activity"/>
    <property type="evidence" value="ECO:0007669"/>
    <property type="project" value="InterPro"/>
</dbReference>
<reference evidence="21" key="1">
    <citation type="submission" date="2020-03" db="EMBL/GenBank/DDBJ databases">
        <title>Studies in the Genomics of Life Span.</title>
        <authorList>
            <person name="Glass D."/>
        </authorList>
    </citation>
    <scope>NUCLEOTIDE SEQUENCE</scope>
    <source>
        <strain evidence="21">SUZIE</strain>
        <tissue evidence="21">Muscle</tissue>
    </source>
</reference>
<dbReference type="GO" id="GO:0030166">
    <property type="term" value="P:proteoglycan biosynthetic process"/>
    <property type="evidence" value="ECO:0007669"/>
    <property type="project" value="TreeGrafter"/>
</dbReference>
<feature type="binding site" evidence="17">
    <location>
        <position position="107"/>
    </location>
    <ligand>
        <name>ATP</name>
        <dbReference type="ChEBI" id="CHEBI:30616"/>
    </ligand>
</feature>
<name>A0AA41NC18_SCICA</name>
<dbReference type="GO" id="GO:0005794">
    <property type="term" value="C:Golgi apparatus"/>
    <property type="evidence" value="ECO:0007669"/>
    <property type="project" value="UniProtKB-SubCell"/>
</dbReference>
<dbReference type="PANTHER" id="PTHR12450">
    <property type="entry name" value="DENTIN MATRIX PROTEIN 4 PROTEIN FAM20"/>
    <property type="match status" value="1"/>
</dbReference>
<keyword evidence="10 17" id="KW-0067">ATP-binding</keyword>
<keyword evidence="13" id="KW-0325">Glycoprotein</keyword>
<evidence type="ECO:0000256" key="6">
    <source>
        <dbReference type="ARBA" id="ARBA00022490"/>
    </source>
</evidence>
<keyword evidence="7" id="KW-0732">Signal</keyword>
<evidence type="ECO:0000256" key="3">
    <source>
        <dbReference type="ARBA" id="ARBA00004555"/>
    </source>
</evidence>
<organism evidence="21 22">
    <name type="scientific">Sciurus carolinensis</name>
    <name type="common">Eastern gray squirrel</name>
    <dbReference type="NCBI Taxonomy" id="30640"/>
    <lineage>
        <taxon>Eukaryota</taxon>
        <taxon>Metazoa</taxon>
        <taxon>Chordata</taxon>
        <taxon>Craniata</taxon>
        <taxon>Vertebrata</taxon>
        <taxon>Euteleostomi</taxon>
        <taxon>Mammalia</taxon>
        <taxon>Eutheria</taxon>
        <taxon>Euarchontoglires</taxon>
        <taxon>Glires</taxon>
        <taxon>Rodentia</taxon>
        <taxon>Sciuromorpha</taxon>
        <taxon>Sciuridae</taxon>
        <taxon>Sciurinae</taxon>
        <taxon>Sciurini</taxon>
        <taxon>Sciurus</taxon>
    </lineage>
</organism>
<comment type="subcellular location">
    <subcellularLocation>
        <location evidence="2">Cytoplasm</location>
    </subcellularLocation>
    <subcellularLocation>
        <location evidence="1">Endoplasmic reticulum lumen</location>
    </subcellularLocation>
    <subcellularLocation>
        <location evidence="3">Golgi apparatus</location>
    </subcellularLocation>
</comment>
<feature type="domain" description="FAM20 C-terminal" evidence="19">
    <location>
        <begin position="191"/>
        <end position="345"/>
    </location>
</feature>
<dbReference type="SUPFAM" id="SSF52540">
    <property type="entry name" value="P-loop containing nucleoside triphosphate hydrolases"/>
    <property type="match status" value="1"/>
</dbReference>
<dbReference type="GO" id="GO:0046872">
    <property type="term" value="F:metal ion binding"/>
    <property type="evidence" value="ECO:0007669"/>
    <property type="project" value="UniProtKB-KW"/>
</dbReference>
<protein>
    <recommendedName>
        <fullName evidence="14">Torsin-3A</fullName>
    </recommendedName>
    <alternativeName>
        <fullName evidence="15">Torsin family 3 member A</fullName>
    </alternativeName>
</protein>
<dbReference type="Gene3D" id="3.40.50.300">
    <property type="entry name" value="P-loop containing nucleotide triphosphate hydrolases"/>
    <property type="match status" value="1"/>
</dbReference>
<dbReference type="Pfam" id="PF21376">
    <property type="entry name" value="TOR1A_C"/>
    <property type="match status" value="1"/>
</dbReference>
<evidence type="ECO:0000256" key="4">
    <source>
        <dbReference type="ARBA" id="ARBA00006235"/>
    </source>
</evidence>
<keyword evidence="12" id="KW-1015">Disulfide bond</keyword>
<dbReference type="GO" id="GO:0016773">
    <property type="term" value="F:phosphotransferase activity, alcohol group as acceptor"/>
    <property type="evidence" value="ECO:0007669"/>
    <property type="project" value="TreeGrafter"/>
</dbReference>
<evidence type="ECO:0000256" key="15">
    <source>
        <dbReference type="ARBA" id="ARBA00082832"/>
    </source>
</evidence>
<evidence type="ECO:0000256" key="9">
    <source>
        <dbReference type="ARBA" id="ARBA00022824"/>
    </source>
</evidence>
<evidence type="ECO:0000256" key="11">
    <source>
        <dbReference type="ARBA" id="ARBA00023034"/>
    </source>
</evidence>
<evidence type="ECO:0000313" key="22">
    <source>
        <dbReference type="Proteomes" id="UP001166674"/>
    </source>
</evidence>
<feature type="binding site" evidence="17">
    <location>
        <begin position="222"/>
        <end position="225"/>
    </location>
    <ligand>
        <name>ATP</name>
        <dbReference type="ChEBI" id="CHEBI:30616"/>
    </ligand>
</feature>
<evidence type="ECO:0000256" key="7">
    <source>
        <dbReference type="ARBA" id="ARBA00022729"/>
    </source>
</evidence>
<gene>
    <name evidence="21" type="ORF">SUZIE_193100</name>
</gene>